<organism evidence="1 2">
    <name type="scientific">Candidatus Entotheonella gemina</name>
    <dbReference type="NCBI Taxonomy" id="1429439"/>
    <lineage>
        <taxon>Bacteria</taxon>
        <taxon>Pseudomonadati</taxon>
        <taxon>Nitrospinota/Tectimicrobiota group</taxon>
        <taxon>Candidatus Tectimicrobiota</taxon>
        <taxon>Candidatus Entotheonellia</taxon>
        <taxon>Candidatus Entotheonellales</taxon>
        <taxon>Candidatus Entotheonellaceae</taxon>
        <taxon>Candidatus Entotheonella</taxon>
    </lineage>
</organism>
<dbReference type="EMBL" id="AZHX01000147">
    <property type="protein sequence ID" value="ETX08720.1"/>
    <property type="molecule type" value="Genomic_DNA"/>
</dbReference>
<evidence type="ECO:0000313" key="2">
    <source>
        <dbReference type="Proteomes" id="UP000019140"/>
    </source>
</evidence>
<reference evidence="1 2" key="1">
    <citation type="journal article" date="2014" name="Nature">
        <title>An environmental bacterial taxon with a large and distinct metabolic repertoire.</title>
        <authorList>
            <person name="Wilson M.C."/>
            <person name="Mori T."/>
            <person name="Ruckert C."/>
            <person name="Uria A.R."/>
            <person name="Helf M.J."/>
            <person name="Takada K."/>
            <person name="Gernert C."/>
            <person name="Steffens U.A."/>
            <person name="Heycke N."/>
            <person name="Schmitt S."/>
            <person name="Rinke C."/>
            <person name="Helfrich E.J."/>
            <person name="Brachmann A.O."/>
            <person name="Gurgui C."/>
            <person name="Wakimoto T."/>
            <person name="Kracht M."/>
            <person name="Crusemann M."/>
            <person name="Hentschel U."/>
            <person name="Abe I."/>
            <person name="Matsunaga S."/>
            <person name="Kalinowski J."/>
            <person name="Takeyama H."/>
            <person name="Piel J."/>
        </authorList>
    </citation>
    <scope>NUCLEOTIDE SEQUENCE [LARGE SCALE GENOMIC DNA]</scope>
    <source>
        <strain evidence="2">TSY2</strain>
    </source>
</reference>
<keyword evidence="2" id="KW-1185">Reference proteome</keyword>
<dbReference type="AlphaFoldDB" id="W4MEX0"/>
<dbReference type="Proteomes" id="UP000019140">
    <property type="component" value="Unassembled WGS sequence"/>
</dbReference>
<accession>W4MEX0</accession>
<sequence length="79" mass="8834">MAIAFFWVFEPGGNVDHIAGHGLIPEDVEEAFYFVERFTTSRSSGLPAFVGPALNGDRIFVVYEEIDANTWHVKTAYPI</sequence>
<comment type="caution">
    <text evidence="1">The sequence shown here is derived from an EMBL/GenBank/DDBJ whole genome shotgun (WGS) entry which is preliminary data.</text>
</comment>
<proteinExistence type="predicted"/>
<gene>
    <name evidence="1" type="ORF">ETSY2_03700</name>
</gene>
<protein>
    <submittedName>
        <fullName evidence="1">Uncharacterized protein</fullName>
    </submittedName>
</protein>
<evidence type="ECO:0000313" key="1">
    <source>
        <dbReference type="EMBL" id="ETX08720.1"/>
    </source>
</evidence>
<dbReference type="HOGENOM" id="CLU_2551994_0_0_7"/>
<name>W4MEX0_9BACT</name>